<dbReference type="Gene3D" id="1.10.1060.10">
    <property type="entry name" value="Alpha-helical ferredoxin"/>
    <property type="match status" value="1"/>
</dbReference>
<evidence type="ECO:0000256" key="3">
    <source>
        <dbReference type="ARBA" id="ARBA00023014"/>
    </source>
</evidence>
<dbReference type="Proteomes" id="UP000239706">
    <property type="component" value="Unassembled WGS sequence"/>
</dbReference>
<comment type="caution">
    <text evidence="5">The sequence shown here is derived from an EMBL/GenBank/DDBJ whole genome shotgun (WGS) entry which is preliminary data.</text>
</comment>
<sequence length="341" mass="40155">MGYKLSNEQVNELFQNLKKDYRIFAPKRFKKQGRYSDTDIIRYDEVDMVEDIVYKEKSHYSAKEVLTPINQTIFYFTEDEFKESKLKDNRGILIFLRPCDINAIERQDKIYLENGFEDFFYKRIRDKVKFIMMECVEGWDTCFCTAMNSNKTDNYSMAVRFEDDGLLFEVKDKEFDSYFIKRPEADFQVQFIEKNQAEVNVPKIPNKEVLKKVKEHPMWKEYDKRCEGCGSCTVACPTCTCFTTMDVMYNENANVGERRRIMSSCNIDGFDQVAGGHIFRSTVGDRMRYKVLHKVYDFKERFGENMCVGCGRCTSRCPQFISMTATINKLNNAVTEIINEK</sequence>
<evidence type="ECO:0000313" key="5">
    <source>
        <dbReference type="EMBL" id="PRR80181.1"/>
    </source>
</evidence>
<dbReference type="EMBL" id="PVXO01000009">
    <property type="protein sequence ID" value="PRR80181.1"/>
    <property type="molecule type" value="Genomic_DNA"/>
</dbReference>
<protein>
    <submittedName>
        <fullName evidence="5">Anaerobic sulfite reductase subunit A</fullName>
    </submittedName>
</protein>
<dbReference type="AlphaFoldDB" id="A0A2T0B8G0"/>
<dbReference type="InterPro" id="IPR017900">
    <property type="entry name" value="4Fe4S_Fe_S_CS"/>
</dbReference>
<feature type="domain" description="4Fe-4S ferredoxin-type" evidence="4">
    <location>
        <begin position="215"/>
        <end position="247"/>
    </location>
</feature>
<dbReference type="SUPFAM" id="SSF46548">
    <property type="entry name" value="alpha-helical ferredoxin"/>
    <property type="match status" value="1"/>
</dbReference>
<dbReference type="NCBIfam" id="TIGR02910">
    <property type="entry name" value="sulfite_red_A"/>
    <property type="match status" value="1"/>
</dbReference>
<dbReference type="InterPro" id="IPR017896">
    <property type="entry name" value="4Fe4S_Fe-S-bd"/>
</dbReference>
<dbReference type="OrthoDB" id="9795302at2"/>
<dbReference type="InterPro" id="IPR014259">
    <property type="entry name" value="Sulphite_reductase_A"/>
</dbReference>
<evidence type="ECO:0000313" key="6">
    <source>
        <dbReference type="Proteomes" id="UP000239706"/>
    </source>
</evidence>
<reference evidence="5 6" key="1">
    <citation type="submission" date="2018-03" db="EMBL/GenBank/DDBJ databases">
        <title>Genome sequence of Clostridium liquoris DSM 100320.</title>
        <authorList>
            <person name="Poehlein A."/>
            <person name="Daniel R."/>
        </authorList>
    </citation>
    <scope>NUCLEOTIDE SEQUENCE [LARGE SCALE GENOMIC DNA]</scope>
    <source>
        <strain evidence="5 6">DSM 100320</strain>
    </source>
</reference>
<proteinExistence type="predicted"/>
<dbReference type="Pfam" id="PF17179">
    <property type="entry name" value="Fer4_22"/>
    <property type="match status" value="1"/>
</dbReference>
<dbReference type="PANTHER" id="PTHR40447">
    <property type="entry name" value="ANAEROBIC SULFITE REDUCTASE SUBUNIT A"/>
    <property type="match status" value="1"/>
</dbReference>
<evidence type="ECO:0000256" key="1">
    <source>
        <dbReference type="ARBA" id="ARBA00022723"/>
    </source>
</evidence>
<evidence type="ECO:0000256" key="2">
    <source>
        <dbReference type="ARBA" id="ARBA00023004"/>
    </source>
</evidence>
<dbReference type="PANTHER" id="PTHR40447:SF1">
    <property type="entry name" value="ANAEROBIC SULFITE REDUCTASE SUBUNIT A"/>
    <property type="match status" value="1"/>
</dbReference>
<feature type="domain" description="4Fe-4S ferredoxin-type" evidence="4">
    <location>
        <begin position="298"/>
        <end position="326"/>
    </location>
</feature>
<dbReference type="PROSITE" id="PS00198">
    <property type="entry name" value="4FE4S_FER_1"/>
    <property type="match status" value="2"/>
</dbReference>
<name>A0A2T0B8G0_9CLOT</name>
<evidence type="ECO:0000259" key="4">
    <source>
        <dbReference type="PROSITE" id="PS51379"/>
    </source>
</evidence>
<keyword evidence="6" id="KW-1185">Reference proteome</keyword>
<keyword evidence="1" id="KW-0479">Metal-binding</keyword>
<dbReference type="RefSeq" id="WP_106062732.1">
    <property type="nucleotide sequence ID" value="NZ_PVXO01000009.1"/>
</dbReference>
<dbReference type="InterPro" id="IPR009051">
    <property type="entry name" value="Helical_ferredxn"/>
</dbReference>
<keyword evidence="3" id="KW-0411">Iron-sulfur</keyword>
<dbReference type="GO" id="GO:0051536">
    <property type="term" value="F:iron-sulfur cluster binding"/>
    <property type="evidence" value="ECO:0007669"/>
    <property type="project" value="UniProtKB-KW"/>
</dbReference>
<gene>
    <name evidence="5" type="primary">asrA_1</name>
    <name evidence="5" type="ORF">CLLI_05650</name>
</gene>
<keyword evidence="2" id="KW-0408">Iron</keyword>
<dbReference type="GO" id="GO:0046872">
    <property type="term" value="F:metal ion binding"/>
    <property type="evidence" value="ECO:0007669"/>
    <property type="project" value="UniProtKB-KW"/>
</dbReference>
<accession>A0A2T0B8G0</accession>
<organism evidence="5 6">
    <name type="scientific">Clostridium liquoris</name>
    <dbReference type="NCBI Taxonomy" id="1289519"/>
    <lineage>
        <taxon>Bacteria</taxon>
        <taxon>Bacillati</taxon>
        <taxon>Bacillota</taxon>
        <taxon>Clostridia</taxon>
        <taxon>Eubacteriales</taxon>
        <taxon>Clostridiaceae</taxon>
        <taxon>Clostridium</taxon>
    </lineage>
</organism>
<dbReference type="PROSITE" id="PS51379">
    <property type="entry name" value="4FE4S_FER_2"/>
    <property type="match status" value="2"/>
</dbReference>